<dbReference type="PANTHER" id="PTHR23519">
    <property type="entry name" value="AUTOPHAGY-RELATED PROTEIN 22"/>
    <property type="match status" value="1"/>
</dbReference>
<keyword evidence="5 6" id="KW-0472">Membrane</keyword>
<dbReference type="AlphaFoldDB" id="A0A9X1S5X4"/>
<dbReference type="GO" id="GO:0022857">
    <property type="term" value="F:transmembrane transporter activity"/>
    <property type="evidence" value="ECO:0007669"/>
    <property type="project" value="InterPro"/>
</dbReference>
<feature type="transmembrane region" description="Helical" evidence="6">
    <location>
        <begin position="95"/>
        <end position="115"/>
    </location>
</feature>
<dbReference type="GO" id="GO:0005886">
    <property type="term" value="C:plasma membrane"/>
    <property type="evidence" value="ECO:0007669"/>
    <property type="project" value="UniProtKB-SubCell"/>
</dbReference>
<feature type="domain" description="Major facilitator superfamily (MFS) profile" evidence="7">
    <location>
        <begin position="1"/>
        <end position="447"/>
    </location>
</feature>
<feature type="transmembrane region" description="Helical" evidence="6">
    <location>
        <begin position="202"/>
        <end position="221"/>
    </location>
</feature>
<dbReference type="EMBL" id="JAJFZP010000005">
    <property type="protein sequence ID" value="MCC3268481.1"/>
    <property type="molecule type" value="Genomic_DNA"/>
</dbReference>
<evidence type="ECO:0000256" key="4">
    <source>
        <dbReference type="ARBA" id="ARBA00022989"/>
    </source>
</evidence>
<feature type="transmembrane region" description="Helical" evidence="6">
    <location>
        <begin position="358"/>
        <end position="380"/>
    </location>
</feature>
<protein>
    <submittedName>
        <fullName evidence="8">MFS transporter</fullName>
    </submittedName>
</protein>
<feature type="transmembrane region" description="Helical" evidence="6">
    <location>
        <begin position="64"/>
        <end position="83"/>
    </location>
</feature>
<dbReference type="SUPFAM" id="SSF103473">
    <property type="entry name" value="MFS general substrate transporter"/>
    <property type="match status" value="1"/>
</dbReference>
<evidence type="ECO:0000256" key="2">
    <source>
        <dbReference type="ARBA" id="ARBA00022448"/>
    </source>
</evidence>
<keyword evidence="3 6" id="KW-0812">Transmembrane</keyword>
<feature type="transmembrane region" description="Helical" evidence="6">
    <location>
        <begin position="30"/>
        <end position="52"/>
    </location>
</feature>
<feature type="transmembrane region" description="Helical" evidence="6">
    <location>
        <begin position="292"/>
        <end position="313"/>
    </location>
</feature>
<dbReference type="RefSeq" id="WP_227907031.1">
    <property type="nucleotide sequence ID" value="NZ_CP095461.1"/>
</dbReference>
<dbReference type="PANTHER" id="PTHR23519:SF1">
    <property type="entry name" value="AUTOPHAGY-RELATED PROTEIN 22"/>
    <property type="match status" value="1"/>
</dbReference>
<feature type="transmembrane region" description="Helical" evidence="6">
    <location>
        <begin position="392"/>
        <end position="417"/>
    </location>
</feature>
<dbReference type="PROSITE" id="PS50850">
    <property type="entry name" value="MFS"/>
    <property type="match status" value="1"/>
</dbReference>
<feature type="transmembrane region" description="Helical" evidence="6">
    <location>
        <begin position="161"/>
        <end position="182"/>
    </location>
</feature>
<comment type="caution">
    <text evidence="8">The sequence shown here is derived from an EMBL/GenBank/DDBJ whole genome shotgun (WGS) entry which is preliminary data.</text>
</comment>
<accession>A0A9X1S5X4</accession>
<feature type="transmembrane region" description="Helical" evidence="6">
    <location>
        <begin position="423"/>
        <end position="442"/>
    </location>
</feature>
<feature type="transmembrane region" description="Helical" evidence="6">
    <location>
        <begin position="257"/>
        <end position="280"/>
    </location>
</feature>
<organism evidence="8 9">
    <name type="scientific">Arthrobacter gengyunqii</name>
    <dbReference type="NCBI Taxonomy" id="2886940"/>
    <lineage>
        <taxon>Bacteria</taxon>
        <taxon>Bacillati</taxon>
        <taxon>Actinomycetota</taxon>
        <taxon>Actinomycetes</taxon>
        <taxon>Micrococcales</taxon>
        <taxon>Micrococcaceae</taxon>
        <taxon>Arthrobacter</taxon>
    </lineage>
</organism>
<dbReference type="InterPro" id="IPR024671">
    <property type="entry name" value="Atg22-like"/>
</dbReference>
<dbReference type="Proteomes" id="UP001139264">
    <property type="component" value="Unassembled WGS sequence"/>
</dbReference>
<evidence type="ECO:0000256" key="6">
    <source>
        <dbReference type="SAM" id="Phobius"/>
    </source>
</evidence>
<dbReference type="InterPro" id="IPR050495">
    <property type="entry name" value="ATG22/LtaA_families"/>
</dbReference>
<proteinExistence type="predicted"/>
<reference evidence="8" key="1">
    <citation type="submission" date="2021-10" db="EMBL/GenBank/DDBJ databases">
        <title>Novel species in genus Arthrobacter.</title>
        <authorList>
            <person name="Liu Y."/>
        </authorList>
    </citation>
    <scope>NUCLEOTIDE SEQUENCE</scope>
    <source>
        <strain evidence="8">Zg-Y809</strain>
    </source>
</reference>
<name>A0A9X1S5X4_9MICC</name>
<evidence type="ECO:0000256" key="3">
    <source>
        <dbReference type="ARBA" id="ARBA00022692"/>
    </source>
</evidence>
<dbReference type="Pfam" id="PF11700">
    <property type="entry name" value="ATG22"/>
    <property type="match status" value="1"/>
</dbReference>
<evidence type="ECO:0000256" key="5">
    <source>
        <dbReference type="ARBA" id="ARBA00023136"/>
    </source>
</evidence>
<comment type="subcellular location">
    <subcellularLocation>
        <location evidence="1">Cell membrane</location>
        <topology evidence="1">Multi-pass membrane protein</topology>
    </subcellularLocation>
</comment>
<evidence type="ECO:0000313" key="8">
    <source>
        <dbReference type="EMBL" id="MCC3268481.1"/>
    </source>
</evidence>
<evidence type="ECO:0000313" key="9">
    <source>
        <dbReference type="Proteomes" id="UP001139264"/>
    </source>
</evidence>
<evidence type="ECO:0000256" key="1">
    <source>
        <dbReference type="ARBA" id="ARBA00004651"/>
    </source>
</evidence>
<keyword evidence="2" id="KW-0813">Transport</keyword>
<dbReference type="InterPro" id="IPR020846">
    <property type="entry name" value="MFS_dom"/>
</dbReference>
<dbReference type="Gene3D" id="1.20.1250.20">
    <property type="entry name" value="MFS general substrate transporter like domains"/>
    <property type="match status" value="1"/>
</dbReference>
<gene>
    <name evidence="8" type="ORF">LJ751_03770</name>
</gene>
<sequence>MVSNTEVHIALPGGPPPRFRKRQVLAWASWDWGSAAFNAIMTTFVFTVYLTSESFGGEDHASAVLGYGIALAGVAVAVLAPVMGQRSDAGGRRRLWLGINTALVCLVTALCFFVFPRPEFLLLGVALIALGNVFSEFAGVNYNAMLSQISTPATVGRVSGFGWGMGYVGGIAALAAVLVGFINPDVGWFGVTSENGLNIRAVAVFAAVWLAVFALPVLFAVPEVPRKARAAGIGFLASYGLLFRRVKAIYKTSPHTIWFLLASAVFRDGLAAVFTFGGIIASGTFGWPISQVIIFAIFGNGVAAVGAIAGGFLDDRNGPKKVIVFSLIGLLISGGIIALFGAEDQSLFGLQWSGDTTFWIFGLLLCLFVGPAQSASRAFLTRLAPEGEEAELFGLYATTGRAVSFLAPTLFAVFITIFGAQRYGILGILLVLLAGLLVLLPVRSPDKTPRAVVPEA</sequence>
<keyword evidence="4 6" id="KW-1133">Transmembrane helix</keyword>
<feature type="transmembrane region" description="Helical" evidence="6">
    <location>
        <begin position="322"/>
        <end position="342"/>
    </location>
</feature>
<evidence type="ECO:0000259" key="7">
    <source>
        <dbReference type="PROSITE" id="PS50850"/>
    </source>
</evidence>
<dbReference type="InterPro" id="IPR036259">
    <property type="entry name" value="MFS_trans_sf"/>
</dbReference>
<feature type="transmembrane region" description="Helical" evidence="6">
    <location>
        <begin position="121"/>
        <end position="140"/>
    </location>
</feature>